<evidence type="ECO:0000256" key="1">
    <source>
        <dbReference type="SAM" id="MobiDB-lite"/>
    </source>
</evidence>
<gene>
    <name evidence="2" type="ORF">DGYR_LOCUS2884</name>
</gene>
<organism evidence="2 3">
    <name type="scientific">Dimorphilus gyrociliatus</name>
    <dbReference type="NCBI Taxonomy" id="2664684"/>
    <lineage>
        <taxon>Eukaryota</taxon>
        <taxon>Metazoa</taxon>
        <taxon>Spiralia</taxon>
        <taxon>Lophotrochozoa</taxon>
        <taxon>Annelida</taxon>
        <taxon>Polychaeta</taxon>
        <taxon>Polychaeta incertae sedis</taxon>
        <taxon>Dinophilidae</taxon>
        <taxon>Dimorphilus</taxon>
    </lineage>
</organism>
<dbReference type="EMBL" id="CAJFCJ010000004">
    <property type="protein sequence ID" value="CAD5113991.1"/>
    <property type="molecule type" value="Genomic_DNA"/>
</dbReference>
<comment type="caution">
    <text evidence="2">The sequence shown here is derived from an EMBL/GenBank/DDBJ whole genome shotgun (WGS) entry which is preliminary data.</text>
</comment>
<feature type="region of interest" description="Disordered" evidence="1">
    <location>
        <begin position="1"/>
        <end position="29"/>
    </location>
</feature>
<accession>A0A7I8VCW3</accession>
<dbReference type="Proteomes" id="UP000549394">
    <property type="component" value="Unassembled WGS sequence"/>
</dbReference>
<feature type="region of interest" description="Disordered" evidence="1">
    <location>
        <begin position="47"/>
        <end position="66"/>
    </location>
</feature>
<dbReference type="AlphaFoldDB" id="A0A7I8VCW3"/>
<evidence type="ECO:0000313" key="3">
    <source>
        <dbReference type="Proteomes" id="UP000549394"/>
    </source>
</evidence>
<evidence type="ECO:0000313" key="2">
    <source>
        <dbReference type="EMBL" id="CAD5113991.1"/>
    </source>
</evidence>
<proteinExistence type="predicted"/>
<name>A0A7I8VCW3_9ANNE</name>
<protein>
    <submittedName>
        <fullName evidence="2">DgyrCDS3155</fullName>
    </submittedName>
</protein>
<keyword evidence="3" id="KW-1185">Reference proteome</keyword>
<reference evidence="2 3" key="1">
    <citation type="submission" date="2020-08" db="EMBL/GenBank/DDBJ databases">
        <authorList>
            <person name="Hejnol A."/>
        </authorList>
    </citation>
    <scope>NUCLEOTIDE SEQUENCE [LARGE SCALE GENOMIC DNA]</scope>
</reference>
<sequence>MKEGKEEEERGDARMGKRNKVDEESEIKGFMEKKRHEMFLSYNTRVRERESEKGTGSRWRGRAEEN</sequence>